<comment type="caution">
    <text evidence="2">The sequence shown here is derived from an EMBL/GenBank/DDBJ whole genome shotgun (WGS) entry which is preliminary data.</text>
</comment>
<organism evidence="2 3">
    <name type="scientific">Eiseniibacteriota bacterium</name>
    <dbReference type="NCBI Taxonomy" id="2212470"/>
    <lineage>
        <taxon>Bacteria</taxon>
        <taxon>Candidatus Eiseniibacteriota</taxon>
    </lineage>
</organism>
<dbReference type="Proteomes" id="UP000777784">
    <property type="component" value="Unassembled WGS sequence"/>
</dbReference>
<reference evidence="2" key="1">
    <citation type="submission" date="2021-05" db="EMBL/GenBank/DDBJ databases">
        <title>Energy efficiency and biological interactions define the core microbiome of deep oligotrophic groundwater.</title>
        <authorList>
            <person name="Mehrshad M."/>
            <person name="Lopez-Fernandez M."/>
            <person name="Bell E."/>
            <person name="Bernier-Latmani R."/>
            <person name="Bertilsson S."/>
            <person name="Dopson M."/>
        </authorList>
    </citation>
    <scope>NUCLEOTIDE SEQUENCE</scope>
    <source>
        <strain evidence="2">Modern_marine.mb.64</strain>
    </source>
</reference>
<evidence type="ECO:0000259" key="1">
    <source>
        <dbReference type="Pfam" id="PF13490"/>
    </source>
</evidence>
<dbReference type="Pfam" id="PF13490">
    <property type="entry name" value="zf-HC2"/>
    <property type="match status" value="1"/>
</dbReference>
<accession>A0A948RX05</accession>
<feature type="domain" description="Putative zinc-finger" evidence="1">
    <location>
        <begin position="6"/>
        <end position="35"/>
    </location>
</feature>
<dbReference type="InterPro" id="IPR041916">
    <property type="entry name" value="Anti_sigma_zinc_sf"/>
</dbReference>
<sequence>MLHPEQERLTAFVAGELGDEEAMTIYAHLAQCDPCTQRFLALRKIHCDFDNSWDDFLAEFQLRLEAFAAESQADGSYAPAVVIRGFLNGSRRLATAAMVRVAEKFADVTDAGRVLEAVFVPTYTGVGDAKTDPDARRLAEEASEKCGQADDKEALKKLAKISETDPIVSETAKLDLISGENVVGEVIVQSRSRLVSVLVYPALLGTSQATAVLRLLDAAVDGAGAPRRLRLEAVEGAAYWLAEFENVPDGPFSVGLEIARPTS</sequence>
<dbReference type="InterPro" id="IPR027383">
    <property type="entry name" value="Znf_put"/>
</dbReference>
<protein>
    <submittedName>
        <fullName evidence="2">Zf-HC2 domain-containing protein</fullName>
    </submittedName>
</protein>
<gene>
    <name evidence="2" type="ORF">KJ970_16840</name>
</gene>
<evidence type="ECO:0000313" key="2">
    <source>
        <dbReference type="EMBL" id="MBU2692583.1"/>
    </source>
</evidence>
<proteinExistence type="predicted"/>
<dbReference type="Gene3D" id="1.10.10.1320">
    <property type="entry name" value="Anti-sigma factor, zinc-finger domain"/>
    <property type="match status" value="1"/>
</dbReference>
<evidence type="ECO:0000313" key="3">
    <source>
        <dbReference type="Proteomes" id="UP000777784"/>
    </source>
</evidence>
<dbReference type="AlphaFoldDB" id="A0A948RX05"/>
<dbReference type="EMBL" id="JAHJDP010000096">
    <property type="protein sequence ID" value="MBU2692583.1"/>
    <property type="molecule type" value="Genomic_DNA"/>
</dbReference>
<name>A0A948RX05_UNCEI</name>